<name>A0AA88Y8M5_PINIB</name>
<sequence length="1246" mass="140904">MFVAYSSISKALGLNLEGMLEAHSFTSEALVLNLEDGKSTRRPVKNVVSSQKANEVKLKPKTQDPREEETDSVRRSKRVKHQKEADATKRLKQMPDQEILTTVSQTADHIQVKDAVRRKSNRIQEKRMESQNRDCMQVKDTARTKTNYFQVKDTVRKNMDSVKVKDAARKRLERMKVKDNVRRKMKDIKGNSTKSQNKDHIQVKDTVRENKGHIQVKDNVRKNVDCIQVKDAGRQNMDCTQVKHTTSQKIHCIEVRDTVGQKIKDILGNGTDSQNKDHILVKDTVRKNMDSTQVKDTATLNTDHMQVKGTVRQSMKDIQGNGTDCQNKGHIQVKDTDCENIDHFQVKDTESQIEDHIQDKDTVSLYVSNIQANNTMGQCSYKMEDTFGPGESQLTEQVTQHSDFDHSKVSETIDSVISHYIDTMRENPPQVKKKAFLSRLYFDPNGRYRPIVHCTPDIKDSTIESIEIAGSNDTTGQKSSTGELKFIIKMRSSIENVEKGMEKGNGEGIDKGRPSVNEFTQIGEGVFNCYSDDTHADFIRRTISPAVFFVSSFEVTGCYGMKESTTHTDDCYRIENSLQMQTYDTDTTESDVEDSFPNNPRYKVTSRYRMKESHQESTSHTDARYRKNDHFQMQTSDTDTGESDIEDPFSVKPEINQARYMHDHIAVYTENVEGVWYPLNEHSYCKHVMLEETAHGSIGRRGSTNANHQSEFDSVSREINSIENEDTDARNEIKIEINNEESDEIEMEIDNAEEGNISIEPVTSEYHDGIKDAVTIAENGDGNISIEPVTSEYHDGIKDAVAITENGDGIYRMRLAHDAEKKEFYVLENKDGDALENIKIEINNEESAEIKMEIDDAEEGNISIEPVTSEYHDGIKDAVTIAENGDGNISIEPVTSEYHDGIKDAVAITENGEGIISIEPITSEYHDGIKDAVTIAENGDGIYRMRLAHDAEIKEFYVLENKDGDALENIKIEINNDEDSEMEIDSEEEDTSYVEQLTKKHHGKIDEVIHLVEDRNGMRLSHVEKENEIDDVEEDTGNVEQMTDFQHDGFKEAEIDDVEEGNNEQITIEHDDEIIKAIHIAEGRNGSDWTRLSHVGNKKEMDDIAEGNNEQITIEHHDEIIEAIIIAEEGNDVPGPLNRFGRVPGPLNRFGRVPGPLNRFGRVPGPLNRFGRVPGPLNRFGRVPGPLNRFGRVPGPLNRFGRVPGPLNRFGRVPGPLNRFGRVPGPLNRFGRVPGPLNRFGRVPEP</sequence>
<evidence type="ECO:0000256" key="2">
    <source>
        <dbReference type="SAM" id="MobiDB-lite"/>
    </source>
</evidence>
<feature type="region of interest" description="Disordered" evidence="2">
    <location>
        <begin position="37"/>
        <end position="93"/>
    </location>
</feature>
<dbReference type="EMBL" id="VSWD01000006">
    <property type="protein sequence ID" value="KAK3100646.1"/>
    <property type="molecule type" value="Genomic_DNA"/>
</dbReference>
<feature type="coiled-coil region" evidence="1">
    <location>
        <begin position="705"/>
        <end position="755"/>
    </location>
</feature>
<feature type="compositionally biased region" description="Basic and acidic residues" evidence="2">
    <location>
        <begin position="54"/>
        <end position="65"/>
    </location>
</feature>
<evidence type="ECO:0000313" key="3">
    <source>
        <dbReference type="EMBL" id="KAK3100646.1"/>
    </source>
</evidence>
<comment type="caution">
    <text evidence="3">The sequence shown here is derived from an EMBL/GenBank/DDBJ whole genome shotgun (WGS) entry which is preliminary data.</text>
</comment>
<dbReference type="AlphaFoldDB" id="A0AA88Y8M5"/>
<gene>
    <name evidence="3" type="ORF">FSP39_023023</name>
</gene>
<keyword evidence="4" id="KW-1185">Reference proteome</keyword>
<feature type="compositionally biased region" description="Basic and acidic residues" evidence="2">
    <location>
        <begin position="82"/>
        <end position="93"/>
    </location>
</feature>
<proteinExistence type="predicted"/>
<reference evidence="3" key="1">
    <citation type="submission" date="2019-08" db="EMBL/GenBank/DDBJ databases">
        <title>The improved chromosome-level genome for the pearl oyster Pinctada fucata martensii using PacBio sequencing and Hi-C.</title>
        <authorList>
            <person name="Zheng Z."/>
        </authorList>
    </citation>
    <scope>NUCLEOTIDE SEQUENCE</scope>
    <source>
        <strain evidence="3">ZZ-2019</strain>
        <tissue evidence="3">Adductor muscle</tissue>
    </source>
</reference>
<keyword evidence="1" id="KW-0175">Coiled coil</keyword>
<accession>A0AA88Y8M5</accession>
<evidence type="ECO:0000256" key="1">
    <source>
        <dbReference type="SAM" id="Coils"/>
    </source>
</evidence>
<evidence type="ECO:0000313" key="4">
    <source>
        <dbReference type="Proteomes" id="UP001186944"/>
    </source>
</evidence>
<protein>
    <submittedName>
        <fullName evidence="3">Uncharacterized protein</fullName>
    </submittedName>
</protein>
<organism evidence="3 4">
    <name type="scientific">Pinctada imbricata</name>
    <name type="common">Atlantic pearl-oyster</name>
    <name type="synonym">Pinctada martensii</name>
    <dbReference type="NCBI Taxonomy" id="66713"/>
    <lineage>
        <taxon>Eukaryota</taxon>
        <taxon>Metazoa</taxon>
        <taxon>Spiralia</taxon>
        <taxon>Lophotrochozoa</taxon>
        <taxon>Mollusca</taxon>
        <taxon>Bivalvia</taxon>
        <taxon>Autobranchia</taxon>
        <taxon>Pteriomorphia</taxon>
        <taxon>Pterioida</taxon>
        <taxon>Pterioidea</taxon>
        <taxon>Pteriidae</taxon>
        <taxon>Pinctada</taxon>
    </lineage>
</organism>
<dbReference type="Proteomes" id="UP001186944">
    <property type="component" value="Unassembled WGS sequence"/>
</dbReference>